<proteinExistence type="predicted"/>
<feature type="compositionally biased region" description="Polar residues" evidence="1">
    <location>
        <begin position="9"/>
        <end position="21"/>
    </location>
</feature>
<gene>
    <name evidence="2" type="ORF">PSYJA_46336</name>
</gene>
<dbReference type="EMBL" id="AEAH01004422">
    <property type="protein sequence ID" value="EGH36090.1"/>
    <property type="molecule type" value="Genomic_DNA"/>
</dbReference>
<protein>
    <submittedName>
        <fullName evidence="2">Uncharacterized protein</fullName>
    </submittedName>
</protein>
<feature type="compositionally biased region" description="Basic residues" evidence="1">
    <location>
        <begin position="22"/>
        <end position="34"/>
    </location>
</feature>
<evidence type="ECO:0000313" key="2">
    <source>
        <dbReference type="EMBL" id="EGH36090.1"/>
    </source>
</evidence>
<organism evidence="2 3">
    <name type="scientific">Pseudomonas syringae pv. japonica str. M301072</name>
    <dbReference type="NCBI Taxonomy" id="629262"/>
    <lineage>
        <taxon>Bacteria</taxon>
        <taxon>Pseudomonadati</taxon>
        <taxon>Pseudomonadota</taxon>
        <taxon>Gammaproteobacteria</taxon>
        <taxon>Pseudomonadales</taxon>
        <taxon>Pseudomonadaceae</taxon>
        <taxon>Pseudomonas</taxon>
        <taxon>Pseudomonas syringae</taxon>
    </lineage>
</organism>
<feature type="non-terminal residue" evidence="2">
    <location>
        <position position="1"/>
    </location>
</feature>
<dbReference type="AlphaFoldDB" id="F3G0U8"/>
<feature type="non-terminal residue" evidence="2">
    <location>
        <position position="34"/>
    </location>
</feature>
<name>F3G0U8_PSESX</name>
<evidence type="ECO:0000313" key="3">
    <source>
        <dbReference type="Proteomes" id="UP000004471"/>
    </source>
</evidence>
<comment type="caution">
    <text evidence="2">The sequence shown here is derived from an EMBL/GenBank/DDBJ whole genome shotgun (WGS) entry which is preliminary data.</text>
</comment>
<accession>F3G0U8</accession>
<dbReference type="Proteomes" id="UP000004471">
    <property type="component" value="Unassembled WGS sequence"/>
</dbReference>
<feature type="region of interest" description="Disordered" evidence="1">
    <location>
        <begin position="1"/>
        <end position="34"/>
    </location>
</feature>
<reference evidence="2 3" key="1">
    <citation type="journal article" date="2011" name="PLoS Pathog.">
        <title>Dynamic evolution of pathogenicity revealed by sequencing and comparative genomics of 19 Pseudomonas syringae isolates.</title>
        <authorList>
            <person name="Baltrus D.A."/>
            <person name="Nishimura M.T."/>
            <person name="Romanchuk A."/>
            <person name="Chang J.H."/>
            <person name="Mukhtar M.S."/>
            <person name="Cherkis K."/>
            <person name="Roach J."/>
            <person name="Grant S.R."/>
            <person name="Jones C.D."/>
            <person name="Dangl J.L."/>
        </authorList>
    </citation>
    <scope>NUCLEOTIDE SEQUENCE [LARGE SCALE GENOMIC DNA]</scope>
    <source>
        <strain evidence="3">M301072PT</strain>
    </source>
</reference>
<evidence type="ECO:0000256" key="1">
    <source>
        <dbReference type="SAM" id="MobiDB-lite"/>
    </source>
</evidence>
<sequence length="34" mass="3992">NRYVHGTHRSSGSSWRCSNPSRLRKLTNRTRAIH</sequence>
<dbReference type="HOGENOM" id="CLU_3370349_0_0_6"/>